<dbReference type="SUPFAM" id="SSF69118">
    <property type="entry name" value="AhpD-like"/>
    <property type="match status" value="1"/>
</dbReference>
<dbReference type="GO" id="GO:0051920">
    <property type="term" value="F:peroxiredoxin activity"/>
    <property type="evidence" value="ECO:0007669"/>
    <property type="project" value="InterPro"/>
</dbReference>
<evidence type="ECO:0000313" key="2">
    <source>
        <dbReference type="EMBL" id="GAK60080.1"/>
    </source>
</evidence>
<dbReference type="Proteomes" id="UP000030661">
    <property type="component" value="Unassembled WGS sequence"/>
</dbReference>
<sequence>MTGHPLAVFMQHDPQLMELVNQSRELTFVDGALSKKHKLLIALALDAAHGAVNGVRSLAQQALAAGATKAEILEAVHVTHYVSGVGSVYTSAQGLQDVFATEPDSR</sequence>
<dbReference type="PANTHER" id="PTHR33930:SF2">
    <property type="entry name" value="BLR3452 PROTEIN"/>
    <property type="match status" value="1"/>
</dbReference>
<dbReference type="STRING" id="1499967.U27_07068"/>
<dbReference type="PANTHER" id="PTHR33930">
    <property type="entry name" value="ALKYL HYDROPEROXIDE REDUCTASE AHPD"/>
    <property type="match status" value="1"/>
</dbReference>
<organism evidence="2">
    <name type="scientific">Vecturithrix granuli</name>
    <dbReference type="NCBI Taxonomy" id="1499967"/>
    <lineage>
        <taxon>Bacteria</taxon>
        <taxon>Candidatus Moduliflexota</taxon>
        <taxon>Candidatus Vecturitrichia</taxon>
        <taxon>Candidatus Vecturitrichales</taxon>
        <taxon>Candidatus Vecturitrichaceae</taxon>
        <taxon>Candidatus Vecturithrix</taxon>
    </lineage>
</organism>
<feature type="domain" description="Carboxymuconolactone decarboxylase-like" evidence="1">
    <location>
        <begin position="14"/>
        <end position="88"/>
    </location>
</feature>
<dbReference type="Pfam" id="PF02627">
    <property type="entry name" value="CMD"/>
    <property type="match status" value="1"/>
</dbReference>
<name>A0A081C675_VECG1</name>
<dbReference type="Gene3D" id="1.20.1290.10">
    <property type="entry name" value="AhpD-like"/>
    <property type="match status" value="1"/>
</dbReference>
<dbReference type="HOGENOM" id="CLU_137228_5_1_0"/>
<dbReference type="AlphaFoldDB" id="A0A081C675"/>
<dbReference type="InterPro" id="IPR003779">
    <property type="entry name" value="CMD-like"/>
</dbReference>
<keyword evidence="3" id="KW-1185">Reference proteome</keyword>
<dbReference type="eggNOG" id="COG0599">
    <property type="taxonomic scope" value="Bacteria"/>
</dbReference>
<protein>
    <recommendedName>
        <fullName evidence="1">Carboxymuconolactone decarboxylase-like domain-containing protein</fullName>
    </recommendedName>
</protein>
<reference evidence="2" key="1">
    <citation type="journal article" date="2015" name="PeerJ">
        <title>First genomic representation of candidate bacterial phylum KSB3 points to enhanced environmental sensing as a trigger of wastewater bulking.</title>
        <authorList>
            <person name="Sekiguchi Y."/>
            <person name="Ohashi A."/>
            <person name="Parks D.H."/>
            <person name="Yamauchi T."/>
            <person name="Tyson G.W."/>
            <person name="Hugenholtz P."/>
        </authorList>
    </citation>
    <scope>NUCLEOTIDE SEQUENCE [LARGE SCALE GENOMIC DNA]</scope>
</reference>
<dbReference type="EMBL" id="DF820471">
    <property type="protein sequence ID" value="GAK60080.1"/>
    <property type="molecule type" value="Genomic_DNA"/>
</dbReference>
<dbReference type="InterPro" id="IPR029032">
    <property type="entry name" value="AhpD-like"/>
</dbReference>
<proteinExistence type="predicted"/>
<evidence type="ECO:0000313" key="3">
    <source>
        <dbReference type="Proteomes" id="UP000030661"/>
    </source>
</evidence>
<accession>A0A081C675</accession>
<evidence type="ECO:0000259" key="1">
    <source>
        <dbReference type="Pfam" id="PF02627"/>
    </source>
</evidence>
<gene>
    <name evidence="2" type="ORF">U27_07068</name>
</gene>